<evidence type="ECO:0000313" key="2">
    <source>
        <dbReference type="Proteomes" id="UP000799439"/>
    </source>
</evidence>
<dbReference type="PANTHER" id="PTHR39600">
    <property type="entry name" value="PEPTIDASE INHIBITOR I78 FAMILY PROTEIN"/>
    <property type="match status" value="1"/>
</dbReference>
<dbReference type="InterPro" id="IPR021719">
    <property type="entry name" value="Prot_inh_I78"/>
</dbReference>
<dbReference type="PANTHER" id="PTHR39600:SF1">
    <property type="entry name" value="PEPTIDASE INHIBITOR I78 FAMILY PROTEIN"/>
    <property type="match status" value="1"/>
</dbReference>
<proteinExistence type="predicted"/>
<name>A0A9P4MFM3_9PEZI</name>
<reference evidence="1" key="1">
    <citation type="journal article" date="2020" name="Stud. Mycol.">
        <title>101 Dothideomycetes genomes: a test case for predicting lifestyles and emergence of pathogens.</title>
        <authorList>
            <person name="Haridas S."/>
            <person name="Albert R."/>
            <person name="Binder M."/>
            <person name="Bloem J."/>
            <person name="Labutti K."/>
            <person name="Salamov A."/>
            <person name="Andreopoulos B."/>
            <person name="Baker S."/>
            <person name="Barry K."/>
            <person name="Bills G."/>
            <person name="Bluhm B."/>
            <person name="Cannon C."/>
            <person name="Castanera R."/>
            <person name="Culley D."/>
            <person name="Daum C."/>
            <person name="Ezra D."/>
            <person name="Gonzalez J."/>
            <person name="Henrissat B."/>
            <person name="Kuo A."/>
            <person name="Liang C."/>
            <person name="Lipzen A."/>
            <person name="Lutzoni F."/>
            <person name="Magnuson J."/>
            <person name="Mondo S."/>
            <person name="Nolan M."/>
            <person name="Ohm R."/>
            <person name="Pangilinan J."/>
            <person name="Park H.-J."/>
            <person name="Ramirez L."/>
            <person name="Alfaro M."/>
            <person name="Sun H."/>
            <person name="Tritt A."/>
            <person name="Yoshinaga Y."/>
            <person name="Zwiers L.-H."/>
            <person name="Turgeon B."/>
            <person name="Goodwin S."/>
            <person name="Spatafora J."/>
            <person name="Crous P."/>
            <person name="Grigoriev I."/>
        </authorList>
    </citation>
    <scope>NUCLEOTIDE SEQUENCE</scope>
    <source>
        <strain evidence="1">CBS 260.36</strain>
    </source>
</reference>
<dbReference type="Proteomes" id="UP000799439">
    <property type="component" value="Unassembled WGS sequence"/>
</dbReference>
<accession>A0A9P4MFM3</accession>
<dbReference type="Pfam" id="PF11720">
    <property type="entry name" value="Inhibitor_I78"/>
    <property type="match status" value="1"/>
</dbReference>
<protein>
    <submittedName>
        <fullName evidence="1">Uncharacterized protein</fullName>
    </submittedName>
</protein>
<keyword evidence="2" id="KW-1185">Reference proteome</keyword>
<dbReference type="OrthoDB" id="10013825at2759"/>
<dbReference type="EMBL" id="ML996088">
    <property type="protein sequence ID" value="KAF2151242.1"/>
    <property type="molecule type" value="Genomic_DNA"/>
</dbReference>
<sequence>MPLVVPGMQSNNTSQSEEWANKLMGKKLGDKHDEVTFARNELPEKHRVVNEGDMMTMDYNPDRLNVHVAKDGTVSKVNHG</sequence>
<dbReference type="AlphaFoldDB" id="A0A9P4MFM3"/>
<gene>
    <name evidence="1" type="ORF">K461DRAFT_169838</name>
</gene>
<evidence type="ECO:0000313" key="1">
    <source>
        <dbReference type="EMBL" id="KAF2151242.1"/>
    </source>
</evidence>
<organism evidence="1 2">
    <name type="scientific">Myriangium duriaei CBS 260.36</name>
    <dbReference type="NCBI Taxonomy" id="1168546"/>
    <lineage>
        <taxon>Eukaryota</taxon>
        <taxon>Fungi</taxon>
        <taxon>Dikarya</taxon>
        <taxon>Ascomycota</taxon>
        <taxon>Pezizomycotina</taxon>
        <taxon>Dothideomycetes</taxon>
        <taxon>Dothideomycetidae</taxon>
        <taxon>Myriangiales</taxon>
        <taxon>Myriangiaceae</taxon>
        <taxon>Myriangium</taxon>
    </lineage>
</organism>
<comment type="caution">
    <text evidence="1">The sequence shown here is derived from an EMBL/GenBank/DDBJ whole genome shotgun (WGS) entry which is preliminary data.</text>
</comment>
<dbReference type="Gene3D" id="3.30.10.10">
    <property type="entry name" value="Trypsin Inhibitor V, subunit A"/>
    <property type="match status" value="1"/>
</dbReference>